<sequence>MKHVKHEAQLLKKALEVGEGYAAKRGFKPLDSCISDKYKVECIYRLLVEDKLIQALAKDKEDGPNMKHKLVLWIKRQLPDDHPLLN</sequence>
<reference evidence="1 2" key="1">
    <citation type="submission" date="2018-09" db="EMBL/GenBank/DDBJ databases">
        <title>Phylogeny of the Shewanellaceae, and recommendation for two new genera, Pseudoshewanella and Parashewanella.</title>
        <authorList>
            <person name="Wang G."/>
        </authorList>
    </citation>
    <scope>NUCLEOTIDE SEQUENCE [LARGE SCALE GENOMIC DNA]</scope>
    <source>
        <strain evidence="1 2">C51</strain>
    </source>
</reference>
<dbReference type="OrthoDB" id="8547747at2"/>
<dbReference type="InterPro" id="IPR032036">
    <property type="entry name" value="DUF5062"/>
</dbReference>
<comment type="caution">
    <text evidence="1">The sequence shown here is derived from an EMBL/GenBank/DDBJ whole genome shotgun (WGS) entry which is preliminary data.</text>
</comment>
<dbReference type="Pfam" id="PF16691">
    <property type="entry name" value="DUF5062"/>
    <property type="match status" value="1"/>
</dbReference>
<dbReference type="Proteomes" id="UP000281474">
    <property type="component" value="Unassembled WGS sequence"/>
</dbReference>
<evidence type="ECO:0000313" key="1">
    <source>
        <dbReference type="EMBL" id="RLV61063.1"/>
    </source>
</evidence>
<dbReference type="AlphaFoldDB" id="A0A3L8Q2J5"/>
<proteinExistence type="predicted"/>
<evidence type="ECO:0000313" key="2">
    <source>
        <dbReference type="Proteomes" id="UP000281474"/>
    </source>
</evidence>
<gene>
    <name evidence="1" type="ORF">D5018_03695</name>
</gene>
<dbReference type="EMBL" id="QZEI01000009">
    <property type="protein sequence ID" value="RLV61063.1"/>
    <property type="molecule type" value="Genomic_DNA"/>
</dbReference>
<protein>
    <submittedName>
        <fullName evidence="1">DUF5062 family protein</fullName>
    </submittedName>
</protein>
<dbReference type="InterPro" id="IPR038316">
    <property type="entry name" value="DUF5062_sf"/>
</dbReference>
<organism evidence="1 2">
    <name type="scientific">Parashewanella curva</name>
    <dbReference type="NCBI Taxonomy" id="2338552"/>
    <lineage>
        <taxon>Bacteria</taxon>
        <taxon>Pseudomonadati</taxon>
        <taxon>Pseudomonadota</taxon>
        <taxon>Gammaproteobacteria</taxon>
        <taxon>Alteromonadales</taxon>
        <taxon>Shewanellaceae</taxon>
        <taxon>Parashewanella</taxon>
    </lineage>
</organism>
<name>A0A3L8Q2J5_9GAMM</name>
<accession>A0A3L8Q2J5</accession>
<keyword evidence="2" id="KW-1185">Reference proteome</keyword>
<dbReference type="RefSeq" id="WP_121837763.1">
    <property type="nucleotide sequence ID" value="NZ_ML014758.1"/>
</dbReference>
<dbReference type="Gene3D" id="1.20.120.1930">
    <property type="entry name" value="Uncharacterised protein PF16691, DUF5062"/>
    <property type="match status" value="1"/>
</dbReference>